<accession>Q46SR2</accession>
<organism evidence="14">
    <name type="scientific">Cupriavidus pinatubonensis (strain JMP 134 / LMG 1197)</name>
    <name type="common">Cupriavidus necator (strain JMP 134)</name>
    <dbReference type="NCBI Taxonomy" id="264198"/>
    <lineage>
        <taxon>Bacteria</taxon>
        <taxon>Pseudomonadati</taxon>
        <taxon>Pseudomonadota</taxon>
        <taxon>Betaproteobacteria</taxon>
        <taxon>Burkholderiales</taxon>
        <taxon>Burkholderiaceae</taxon>
        <taxon>Cupriavidus</taxon>
    </lineage>
</organism>
<evidence type="ECO:0000256" key="1">
    <source>
        <dbReference type="ARBA" id="ARBA00000085"/>
    </source>
</evidence>
<dbReference type="SUPFAM" id="SSF52172">
    <property type="entry name" value="CheY-like"/>
    <property type="match status" value="1"/>
</dbReference>
<reference evidence="14" key="1">
    <citation type="submission" date="2005-08" db="EMBL/GenBank/DDBJ databases">
        <title>Complete sequence of chromosome 2 of Ralstonia eutropha JMP134.</title>
        <authorList>
            <person name="Copeland A."/>
            <person name="Lucas S."/>
            <person name="Lapidus A."/>
            <person name="Barry K."/>
            <person name="Detter J.C."/>
            <person name="Glavina T."/>
            <person name="Hammon N."/>
            <person name="Israni S."/>
            <person name="Pitluck S."/>
            <person name="Goltsman E."/>
            <person name="Martinez M."/>
            <person name="Schmutz J."/>
            <person name="Larimer F."/>
            <person name="Land M."/>
            <person name="Lykidis A."/>
            <person name="Richardson P."/>
        </authorList>
    </citation>
    <scope>NUCLEOTIDE SEQUENCE [LARGE SCALE GENOMIC DNA]</scope>
    <source>
        <strain evidence="14">JMP134</strain>
    </source>
</reference>
<dbReference type="CDD" id="cd16922">
    <property type="entry name" value="HATPase_EvgS-ArcB-TorS-like"/>
    <property type="match status" value="1"/>
</dbReference>
<dbReference type="GO" id="GO:0005886">
    <property type="term" value="C:plasma membrane"/>
    <property type="evidence" value="ECO:0007669"/>
    <property type="project" value="TreeGrafter"/>
</dbReference>
<dbReference type="InterPro" id="IPR013656">
    <property type="entry name" value="PAS_4"/>
</dbReference>
<keyword evidence="8" id="KW-0843">Virulence</keyword>
<evidence type="ECO:0000256" key="6">
    <source>
        <dbReference type="ARBA" id="ARBA00022777"/>
    </source>
</evidence>
<dbReference type="CDD" id="cd00082">
    <property type="entry name" value="HisKA"/>
    <property type="match status" value="1"/>
</dbReference>
<comment type="catalytic activity">
    <reaction evidence="1">
        <text>ATP + protein L-histidine = ADP + protein N-phospho-L-histidine.</text>
        <dbReference type="EC" id="2.7.13.3"/>
    </reaction>
</comment>
<dbReference type="Pfam" id="PF00512">
    <property type="entry name" value="HisKA"/>
    <property type="match status" value="1"/>
</dbReference>
<protein>
    <recommendedName>
        <fullName evidence="10">Virulence sensor protein BvgS</fullName>
        <ecNumber evidence="2">2.7.13.3</ecNumber>
    </recommendedName>
</protein>
<dbReference type="PRINTS" id="PR00344">
    <property type="entry name" value="BCTRLSENSOR"/>
</dbReference>
<sequence length="679" mass="72499">MACQPLGPVAATTFGQRGCRLNRKFLQPDSDASETTAIRASIESWIAPRNRNAVQGCPPCPSPALNLSALPPPIVWLALSLTLLLASALFAARVRVLRRQLARSQACTARLRQRLTLHTAVLDSIPLPVYVRDAQQRLITCNRRYEELVGASRASLRGLPPDMPEQLAGVITDAAELSEDYRDVIASGRALSKDRCLHIQGEKRHVLNWVAPLQGPGKTVTALAGGWVDLTERHDMLAQLAEAKARAEAANRAKSTFLASVSHEIRTPMNAVAGMIELALKRPEMPSDERRMLSTAHDSALALLALIDDILDLSKMEAGKLRVHPVPASLPALVEEVLQMLGPVAAQKPLPLVPVVDPGIAAAHMVDPLRVKQVLGNLVSNAIRFTDKGEVRVHLHGGPVHAGKQEIVLTVADTGIGIAHADQARLFQPFEQAHDRSRPQSGGTGLGLAICRRLVAAMGGQIRLESRAGAGTSVRVTLRLRTACLPVMPEPAALSACAAATDSLHVLVVDDHAPNRLLLKWQLEHLGHRVDTAADGSEALERLAESPTASQGPFDLVICDCAMPVMDGQTFARALRARRDAPARIPVIGCTASAVPEDHQAALAAGMDGVLVKPVGLAALGEAVRAYACAGRRLPATAQMPLPWPTAGAEPVRASHAPDRWCEVCRAMNVQCERAGDGP</sequence>
<dbReference type="InterPro" id="IPR036097">
    <property type="entry name" value="HisK_dim/P_sf"/>
</dbReference>
<evidence type="ECO:0000256" key="9">
    <source>
        <dbReference type="ARBA" id="ARBA00058004"/>
    </source>
</evidence>
<dbReference type="FunFam" id="3.30.565.10:FF:000010">
    <property type="entry name" value="Sensor histidine kinase RcsC"/>
    <property type="match status" value="1"/>
</dbReference>
<dbReference type="OrthoDB" id="9796305at2"/>
<dbReference type="EC" id="2.7.13.3" evidence="2"/>
<dbReference type="GO" id="GO:0009927">
    <property type="term" value="F:histidine phosphotransfer kinase activity"/>
    <property type="evidence" value="ECO:0007669"/>
    <property type="project" value="TreeGrafter"/>
</dbReference>
<dbReference type="EMBL" id="CP000091">
    <property type="protein sequence ID" value="AAZ63822.1"/>
    <property type="molecule type" value="Genomic_DNA"/>
</dbReference>
<dbReference type="CDD" id="cd17546">
    <property type="entry name" value="REC_hyHK_CKI1_RcsC-like"/>
    <property type="match status" value="1"/>
</dbReference>
<evidence type="ECO:0000256" key="5">
    <source>
        <dbReference type="ARBA" id="ARBA00022729"/>
    </source>
</evidence>
<evidence type="ECO:0000256" key="3">
    <source>
        <dbReference type="ARBA" id="ARBA00022553"/>
    </source>
</evidence>
<dbReference type="SUPFAM" id="SSF55785">
    <property type="entry name" value="PYP-like sensor domain (PAS domain)"/>
    <property type="match status" value="1"/>
</dbReference>
<evidence type="ECO:0000256" key="11">
    <source>
        <dbReference type="PROSITE-ProRule" id="PRU00169"/>
    </source>
</evidence>
<dbReference type="Gene3D" id="1.10.287.130">
    <property type="match status" value="1"/>
</dbReference>
<dbReference type="Pfam" id="PF08448">
    <property type="entry name" value="PAS_4"/>
    <property type="match status" value="1"/>
</dbReference>
<dbReference type="KEGG" id="reu:Reut_B4472"/>
<evidence type="ECO:0000256" key="10">
    <source>
        <dbReference type="ARBA" id="ARBA00070152"/>
    </source>
</evidence>
<dbReference type="PROSITE" id="PS50109">
    <property type="entry name" value="HIS_KIN"/>
    <property type="match status" value="1"/>
</dbReference>
<dbReference type="InterPro" id="IPR004358">
    <property type="entry name" value="Sig_transdc_His_kin-like_C"/>
</dbReference>
<name>Q46SR2_CUPPJ</name>
<dbReference type="Gene3D" id="3.30.565.10">
    <property type="entry name" value="Histidine kinase-like ATPase, C-terminal domain"/>
    <property type="match status" value="1"/>
</dbReference>
<keyword evidence="5" id="KW-0732">Signal</keyword>
<dbReference type="SMART" id="SM00448">
    <property type="entry name" value="REC"/>
    <property type="match status" value="1"/>
</dbReference>
<dbReference type="GO" id="GO:0000155">
    <property type="term" value="F:phosphorelay sensor kinase activity"/>
    <property type="evidence" value="ECO:0007669"/>
    <property type="project" value="InterPro"/>
</dbReference>
<keyword evidence="6" id="KW-0418">Kinase</keyword>
<dbReference type="Pfam" id="PF00072">
    <property type="entry name" value="Response_reg"/>
    <property type="match status" value="1"/>
</dbReference>
<dbReference type="Gene3D" id="3.30.450.20">
    <property type="entry name" value="PAS domain"/>
    <property type="match status" value="1"/>
</dbReference>
<comment type="function">
    <text evidence="9">Member of the two-component regulatory system BvgS/BvgA. Phosphorylates BvgA via a four-step phosphorelay in response to environmental signals.</text>
</comment>
<feature type="modified residue" description="4-aspartylphosphate" evidence="11">
    <location>
        <position position="560"/>
    </location>
</feature>
<dbReference type="PANTHER" id="PTHR43047:SF72">
    <property type="entry name" value="OSMOSENSING HISTIDINE PROTEIN KINASE SLN1"/>
    <property type="match status" value="1"/>
</dbReference>
<evidence type="ECO:0000259" key="13">
    <source>
        <dbReference type="PROSITE" id="PS50110"/>
    </source>
</evidence>
<feature type="domain" description="Histidine kinase" evidence="12">
    <location>
        <begin position="260"/>
        <end position="482"/>
    </location>
</feature>
<dbReference type="InterPro" id="IPR003661">
    <property type="entry name" value="HisK_dim/P_dom"/>
</dbReference>
<dbReference type="InterPro" id="IPR005467">
    <property type="entry name" value="His_kinase_dom"/>
</dbReference>
<evidence type="ECO:0000256" key="8">
    <source>
        <dbReference type="ARBA" id="ARBA00023026"/>
    </source>
</evidence>
<dbReference type="AlphaFoldDB" id="Q46SR2"/>
<evidence type="ECO:0000256" key="7">
    <source>
        <dbReference type="ARBA" id="ARBA00023012"/>
    </source>
</evidence>
<dbReference type="PANTHER" id="PTHR43047">
    <property type="entry name" value="TWO-COMPONENT HISTIDINE PROTEIN KINASE"/>
    <property type="match status" value="1"/>
</dbReference>
<proteinExistence type="predicted"/>
<dbReference type="SUPFAM" id="SSF47384">
    <property type="entry name" value="Homodimeric domain of signal transducing histidine kinase"/>
    <property type="match status" value="1"/>
</dbReference>
<dbReference type="PROSITE" id="PS50110">
    <property type="entry name" value="RESPONSE_REGULATORY"/>
    <property type="match status" value="1"/>
</dbReference>
<dbReference type="Pfam" id="PF02518">
    <property type="entry name" value="HATPase_c"/>
    <property type="match status" value="1"/>
</dbReference>
<evidence type="ECO:0000313" key="14">
    <source>
        <dbReference type="EMBL" id="AAZ63822.1"/>
    </source>
</evidence>
<dbReference type="InterPro" id="IPR035965">
    <property type="entry name" value="PAS-like_dom_sf"/>
</dbReference>
<dbReference type="eggNOG" id="COG2205">
    <property type="taxonomic scope" value="Bacteria"/>
</dbReference>
<dbReference type="SMART" id="SM00387">
    <property type="entry name" value="HATPase_c"/>
    <property type="match status" value="1"/>
</dbReference>
<dbReference type="STRING" id="264198.Reut_B4472"/>
<keyword evidence="3 11" id="KW-0597">Phosphoprotein</keyword>
<gene>
    <name evidence="14" type="ordered locus">Reut_B4472</name>
</gene>
<keyword evidence="7" id="KW-0902">Two-component regulatory system</keyword>
<evidence type="ECO:0000259" key="12">
    <source>
        <dbReference type="PROSITE" id="PS50109"/>
    </source>
</evidence>
<keyword evidence="4" id="KW-0808">Transferase</keyword>
<evidence type="ECO:0000256" key="2">
    <source>
        <dbReference type="ARBA" id="ARBA00012438"/>
    </source>
</evidence>
<dbReference type="Gene3D" id="3.40.50.2300">
    <property type="match status" value="1"/>
</dbReference>
<dbReference type="SMART" id="SM00388">
    <property type="entry name" value="HisKA"/>
    <property type="match status" value="1"/>
</dbReference>
<dbReference type="InterPro" id="IPR036890">
    <property type="entry name" value="HATPase_C_sf"/>
</dbReference>
<dbReference type="HOGENOM" id="CLU_000445_114_15_4"/>
<dbReference type="InterPro" id="IPR011006">
    <property type="entry name" value="CheY-like_superfamily"/>
</dbReference>
<evidence type="ECO:0000256" key="4">
    <source>
        <dbReference type="ARBA" id="ARBA00022679"/>
    </source>
</evidence>
<dbReference type="SUPFAM" id="SSF55874">
    <property type="entry name" value="ATPase domain of HSP90 chaperone/DNA topoisomerase II/histidine kinase"/>
    <property type="match status" value="1"/>
</dbReference>
<feature type="domain" description="Response regulatory" evidence="13">
    <location>
        <begin position="505"/>
        <end position="628"/>
    </location>
</feature>
<dbReference type="InterPro" id="IPR003594">
    <property type="entry name" value="HATPase_dom"/>
</dbReference>
<dbReference type="InterPro" id="IPR001789">
    <property type="entry name" value="Sig_transdc_resp-reg_receiver"/>
</dbReference>